<keyword evidence="1" id="KW-0732">Signal</keyword>
<comment type="caution">
    <text evidence="4">The sequence shown here is derived from an EMBL/GenBank/DDBJ whole genome shotgun (WGS) entry which is preliminary data.</text>
</comment>
<evidence type="ECO:0000256" key="1">
    <source>
        <dbReference type="ARBA" id="ARBA00022729"/>
    </source>
</evidence>
<dbReference type="Pfam" id="PF13385">
    <property type="entry name" value="Laminin_G_3"/>
    <property type="match status" value="1"/>
</dbReference>
<dbReference type="Gene3D" id="2.60.120.200">
    <property type="match status" value="1"/>
</dbReference>
<dbReference type="Proteomes" id="UP000196521">
    <property type="component" value="Chromosome"/>
</dbReference>
<evidence type="ECO:0000259" key="3">
    <source>
        <dbReference type="SMART" id="SM00560"/>
    </source>
</evidence>
<accession>A0A6J7ZNX3</accession>
<evidence type="ECO:0000313" key="5">
    <source>
        <dbReference type="Proteomes" id="UP000196521"/>
    </source>
</evidence>
<feature type="domain" description="LamG-like jellyroll fold" evidence="3">
    <location>
        <begin position="31"/>
        <end position="176"/>
    </location>
</feature>
<protein>
    <recommendedName>
        <fullName evidence="3">LamG-like jellyroll fold domain-containing protein</fullName>
    </recommendedName>
</protein>
<dbReference type="Gene3D" id="2.60.120.430">
    <property type="entry name" value="Galactose-binding lectin"/>
    <property type="match status" value="1"/>
</dbReference>
<proteinExistence type="predicted"/>
<dbReference type="AlphaFoldDB" id="A0A6J7ZNX3"/>
<sequence length="365" mass="40212">MTSNNPQTSLLYFDGVDDYVEIQYQTQLNPPTFTLEAWVLDLSIPDTNLGIITSAPSTKNNFKWGYDFAEQTGRSFFALHVPGGSTNAQVNNSLPKNVWTHLAGTYDPATKSQLFYINGKLIKSYTSSYKPEPPPSADIYNLLRLGTGYIDRSGFGGCFKGYIDEVRIWNIARTEQQIQETLNKQLTGKEPNLVGYWRLSNISGNKVTDLTGKGLDGIIHGNPTSQLIDNPLFTTPQPEKTTTFDVDIKSPSGTPFKNAFAQEVSFKVSATGTWKPANWEGVDCTTAGWEGFEYQNLMKYPNNNSFALLAVDVETNTVLAELGSETTLVLKPSQTITFVVNDIPGNDGYQDNTGHLSVTSVAQIP</sequence>
<gene>
    <name evidence="4" type="ORF">PLAN_40587</name>
</gene>
<dbReference type="RefSeq" id="WP_026796783.1">
    <property type="nucleotide sequence ID" value="NZ_LR812490.1"/>
</dbReference>
<evidence type="ECO:0000313" key="4">
    <source>
        <dbReference type="EMBL" id="CAC5344172.1"/>
    </source>
</evidence>
<dbReference type="InterPro" id="IPR013320">
    <property type="entry name" value="ConA-like_dom_sf"/>
</dbReference>
<dbReference type="EMBL" id="LR812490">
    <property type="protein sequence ID" value="CAC5344172.1"/>
    <property type="molecule type" value="Genomic_DNA"/>
</dbReference>
<evidence type="ECO:0000256" key="2">
    <source>
        <dbReference type="ARBA" id="ARBA00023157"/>
    </source>
</evidence>
<dbReference type="SMART" id="SM00560">
    <property type="entry name" value="LamGL"/>
    <property type="match status" value="1"/>
</dbReference>
<dbReference type="InterPro" id="IPR006558">
    <property type="entry name" value="LamG-like"/>
</dbReference>
<keyword evidence="2" id="KW-1015">Disulfide bond</keyword>
<dbReference type="EMBL" id="CZCZ02000014">
    <property type="protein sequence ID" value="CAC5344172.1"/>
    <property type="molecule type" value="Genomic_DNA"/>
</dbReference>
<name>A0A6J7ZNX3_PLARU</name>
<reference evidence="4" key="1">
    <citation type="submission" date="2020-05" db="EMBL/GenBank/DDBJ databases">
        <authorList>
            <consortium name="Genoscope - CEA"/>
            <person name="William W."/>
        </authorList>
    </citation>
    <scope>NUCLEOTIDE SEQUENCE [LARGE SCALE GENOMIC DNA]</scope>
    <source>
        <strain evidence="4">PCC 7821</strain>
    </source>
</reference>
<keyword evidence="5" id="KW-1185">Reference proteome</keyword>
<dbReference type="SUPFAM" id="SSF49899">
    <property type="entry name" value="Concanavalin A-like lectins/glucanases"/>
    <property type="match status" value="1"/>
</dbReference>
<organism evidence="4 5">
    <name type="scientific">Planktothrix rubescens CCAP 1459/22</name>
    <dbReference type="NCBI Taxonomy" id="329571"/>
    <lineage>
        <taxon>Bacteria</taxon>
        <taxon>Bacillati</taxon>
        <taxon>Cyanobacteriota</taxon>
        <taxon>Cyanophyceae</taxon>
        <taxon>Oscillatoriophycideae</taxon>
        <taxon>Oscillatoriales</taxon>
        <taxon>Microcoleaceae</taxon>
        <taxon>Planktothrix</taxon>
    </lineage>
</organism>